<dbReference type="SUPFAM" id="SSF53383">
    <property type="entry name" value="PLP-dependent transferases"/>
    <property type="match status" value="1"/>
</dbReference>
<dbReference type="PIRSF" id="PIRSF005572">
    <property type="entry name" value="NifS"/>
    <property type="match status" value="1"/>
</dbReference>
<comment type="caution">
    <text evidence="4">The sequence shown here is derived from an EMBL/GenBank/DDBJ whole genome shotgun (WGS) entry which is preliminary data.</text>
</comment>
<accession>A0ABS1H2F6</accession>
<dbReference type="InterPro" id="IPR015424">
    <property type="entry name" value="PyrdxlP-dep_Trfase"/>
</dbReference>
<gene>
    <name evidence="4" type="ORF">JFL43_01675</name>
</gene>
<evidence type="ECO:0000313" key="4">
    <source>
        <dbReference type="EMBL" id="MBK3493598.1"/>
    </source>
</evidence>
<sequence>MIYLDHSATTKPDSAVLQTFIQANERYYANPASLHQLGTEANTLLMKAREQIAQILNTESEHIIFTSGGTESNNFAVKGLARANQHRGKHILISAIEHPSVIESAHHLTNEGFELEFIDVDDHGRIKLADLQRKIRKDTVLVSIMHVNNEMGAIQPITDITQIVRANSRAFFHVDAVQSFGKIPVQFQGDVGPDAMTISGHKINGLKGTGLLAFSKRIKIQPIMHGGGQELGYRSGTVAVPQNVSLAKAMRLAAEHMSENTDKFVQWRNDLHAFFNKFYHVHVISNNDGAPHIVSCSVRGLKGEVIVNALQSEGFIVSTSSACSSKNSDISHVVEALYIEESFQKGVIRISLGNGLTNSNIDQFKIVFAKMMKQLKGETIQL</sequence>
<dbReference type="InterPro" id="IPR000192">
    <property type="entry name" value="Aminotrans_V_dom"/>
</dbReference>
<evidence type="ECO:0000313" key="5">
    <source>
        <dbReference type="Proteomes" id="UP000618943"/>
    </source>
</evidence>
<keyword evidence="2" id="KW-0663">Pyridoxal phosphate</keyword>
<dbReference type="RefSeq" id="WP_200747639.1">
    <property type="nucleotide sequence ID" value="NZ_JAEOAH010000001.1"/>
</dbReference>
<evidence type="ECO:0000259" key="3">
    <source>
        <dbReference type="Pfam" id="PF00266"/>
    </source>
</evidence>
<dbReference type="InterPro" id="IPR015421">
    <property type="entry name" value="PyrdxlP-dep_Trfase_major"/>
</dbReference>
<dbReference type="Proteomes" id="UP000618943">
    <property type="component" value="Unassembled WGS sequence"/>
</dbReference>
<name>A0ABS1H2F6_9BACL</name>
<dbReference type="InterPro" id="IPR016454">
    <property type="entry name" value="Cysteine_dSase"/>
</dbReference>
<evidence type="ECO:0000256" key="2">
    <source>
        <dbReference type="ARBA" id="ARBA00022898"/>
    </source>
</evidence>
<evidence type="ECO:0000256" key="1">
    <source>
        <dbReference type="ARBA" id="ARBA00001933"/>
    </source>
</evidence>
<dbReference type="Gene3D" id="3.90.1150.10">
    <property type="entry name" value="Aspartate Aminotransferase, domain 1"/>
    <property type="match status" value="1"/>
</dbReference>
<comment type="cofactor">
    <cofactor evidence="1">
        <name>pyridoxal 5'-phosphate</name>
        <dbReference type="ChEBI" id="CHEBI:597326"/>
    </cofactor>
</comment>
<keyword evidence="5" id="KW-1185">Reference proteome</keyword>
<protein>
    <submittedName>
        <fullName evidence="4">Cysteine desulfurase</fullName>
    </submittedName>
</protein>
<organism evidence="4 5">
    <name type="scientific">Viridibacillus soli</name>
    <dbReference type="NCBI Taxonomy" id="2798301"/>
    <lineage>
        <taxon>Bacteria</taxon>
        <taxon>Bacillati</taxon>
        <taxon>Bacillota</taxon>
        <taxon>Bacilli</taxon>
        <taxon>Bacillales</taxon>
        <taxon>Caryophanaceae</taxon>
        <taxon>Viridibacillus</taxon>
    </lineage>
</organism>
<dbReference type="Gene3D" id="3.40.640.10">
    <property type="entry name" value="Type I PLP-dependent aspartate aminotransferase-like (Major domain)"/>
    <property type="match status" value="1"/>
</dbReference>
<proteinExistence type="predicted"/>
<dbReference type="InterPro" id="IPR015422">
    <property type="entry name" value="PyrdxlP-dep_Trfase_small"/>
</dbReference>
<reference evidence="4 5" key="1">
    <citation type="submission" date="2020-12" db="EMBL/GenBank/DDBJ databases">
        <title>YIM B01967 draft genome.</title>
        <authorList>
            <person name="Yan X."/>
        </authorList>
    </citation>
    <scope>NUCLEOTIDE SEQUENCE [LARGE SCALE GENOMIC DNA]</scope>
    <source>
        <strain evidence="4 5">YIM B01967</strain>
    </source>
</reference>
<dbReference type="PANTHER" id="PTHR11601">
    <property type="entry name" value="CYSTEINE DESULFURYLASE FAMILY MEMBER"/>
    <property type="match status" value="1"/>
</dbReference>
<dbReference type="Pfam" id="PF00266">
    <property type="entry name" value="Aminotran_5"/>
    <property type="match status" value="1"/>
</dbReference>
<dbReference type="PANTHER" id="PTHR11601:SF50">
    <property type="entry name" value="CYSTEINE DESULFURASE ISCS 2-RELATED"/>
    <property type="match status" value="1"/>
</dbReference>
<feature type="domain" description="Aminotransferase class V" evidence="3">
    <location>
        <begin position="2"/>
        <end position="364"/>
    </location>
</feature>
<dbReference type="EMBL" id="JAEOAH010000001">
    <property type="protein sequence ID" value="MBK3493598.1"/>
    <property type="molecule type" value="Genomic_DNA"/>
</dbReference>